<keyword evidence="1" id="KW-1133">Transmembrane helix</keyword>
<accession>A0A914N8G5</accession>
<organism evidence="2 3">
    <name type="scientific">Meloidogyne incognita</name>
    <name type="common">Southern root-knot nematode worm</name>
    <name type="synonym">Oxyuris incognita</name>
    <dbReference type="NCBI Taxonomy" id="6306"/>
    <lineage>
        <taxon>Eukaryota</taxon>
        <taxon>Metazoa</taxon>
        <taxon>Ecdysozoa</taxon>
        <taxon>Nematoda</taxon>
        <taxon>Chromadorea</taxon>
        <taxon>Rhabditida</taxon>
        <taxon>Tylenchina</taxon>
        <taxon>Tylenchomorpha</taxon>
        <taxon>Tylenchoidea</taxon>
        <taxon>Meloidogynidae</taxon>
        <taxon>Meloidogyninae</taxon>
        <taxon>Meloidogyne</taxon>
        <taxon>Meloidogyne incognita group</taxon>
    </lineage>
</organism>
<feature type="transmembrane region" description="Helical" evidence="1">
    <location>
        <begin position="6"/>
        <end position="27"/>
    </location>
</feature>
<keyword evidence="2" id="KW-1185">Reference proteome</keyword>
<protein>
    <submittedName>
        <fullName evidence="3">Uncharacterized protein</fullName>
    </submittedName>
</protein>
<sequence>MASVTFFVRFVAIVLLVVSIVYCDWVGHGRHELINGKIVKLRGNTKIAEKPEDLELYKNMPGSCDVEMDRDGNITIWYLKNSITAKEGCSIDFATMYFGDSEMFLIEFGIQHDNGLTDCLVDMASTNFRSFNPAAMTSNSLAIAFGLKNGEFEGIKRGYPERHKNYCGDLSKCHNDGGRCLDVTDYTIGWDRDGDQVQSTFHPIGEINYGYCDIRKEMSNKHKAAGLHFYDKAFRGCGNSTPSYSCFKQANVRNPKKWRITDRDYTEPIYNHLFTFHILPTTSMQMSMQNIWIGCDKDANKENCNDNAAFQQCDKMFVKFYTFAYKLLVPDNSVKQTTTEETTTMATCPPVVNCPPVGNYPDVECPPCGTGCPTVGFTKAVTNPIQPQNSTKIVEIKPQNGSSLPSPANDCYNEGTKKDSKKTLQITLVIVGSIILLLMFTALLICLFVSKSK</sequence>
<reference evidence="3" key="1">
    <citation type="submission" date="2022-11" db="UniProtKB">
        <authorList>
            <consortium name="WormBaseParasite"/>
        </authorList>
    </citation>
    <scope>IDENTIFICATION</scope>
</reference>
<evidence type="ECO:0000313" key="2">
    <source>
        <dbReference type="Proteomes" id="UP000887563"/>
    </source>
</evidence>
<keyword evidence="1" id="KW-0812">Transmembrane</keyword>
<proteinExistence type="predicted"/>
<dbReference type="AlphaFoldDB" id="A0A914N8G5"/>
<evidence type="ECO:0000313" key="3">
    <source>
        <dbReference type="WBParaSite" id="Minc3s04598g36625"/>
    </source>
</evidence>
<dbReference type="WBParaSite" id="Minc3s04598g36625">
    <property type="protein sequence ID" value="Minc3s04598g36625"/>
    <property type="gene ID" value="Minc3s04598g36625"/>
</dbReference>
<dbReference type="Proteomes" id="UP000887563">
    <property type="component" value="Unplaced"/>
</dbReference>
<keyword evidence="1" id="KW-0472">Membrane</keyword>
<name>A0A914N8G5_MELIC</name>
<evidence type="ECO:0000256" key="1">
    <source>
        <dbReference type="SAM" id="Phobius"/>
    </source>
</evidence>
<feature type="transmembrane region" description="Helical" evidence="1">
    <location>
        <begin position="426"/>
        <end position="450"/>
    </location>
</feature>